<dbReference type="EMBL" id="LFJN01000017">
    <property type="protein sequence ID" value="KPI38793.1"/>
    <property type="molecule type" value="Genomic_DNA"/>
</dbReference>
<evidence type="ECO:0000313" key="3">
    <source>
        <dbReference type="EMBL" id="KPI38793.1"/>
    </source>
</evidence>
<feature type="compositionally biased region" description="Polar residues" evidence="2">
    <location>
        <begin position="721"/>
        <end position="732"/>
    </location>
</feature>
<sequence>MSPASSPSKNKAKDSAHHHGHDTHRERIRSSSVGPNASMWKKPSHLSQNHKSASQSARKAYGGDPQSTPSRGSGTGSFINSNAKFIIEEPRGFADSPSLQAQQRAKQRAQAEKISKRKVTADIPPMSSSSEVAAGAGKDADEEKMGEKVSTGSGGSEEKTVEKTSTPSATVKEKTAKQTSEKQKTKTPKESKHAHKHDDSSNEDEKSSTPSAEMQETAEKTFEKSSEKIKTPKDSTDSPKHNKSSKKKHGKSPKKKSSEDPTSTPTVTNDDIFRKLDFGRKEKEKHKRAVKHEGGDTEMTDAHPVQPSEDTRKDHEEDSTSREKTPKSSKKHRHQQEGAGSERSKKHDKKKAERDEKKKSKHDQEQGAKSEKKKGKHDRDDTKHDRQAVTASTEGSKENRKSQKEAPRAPAQEDSTLAASPETGHETPSKKDLKQKALAAAEPAKEQEDLESDESRVYLKQEPGTGSGGDKNATLPAEAMDVDVDSAVDRRSSSSESNNASDAEHEDVTAKDEVSKQVSEDEVIPESVHGGESSAEESSDAAAAASETDDDDSEDAKPIKKRKDKLRGNRARQLSKSQVQSDDDSDGGSSVRSNTSFHSAVSRSSPVRDLSATVEAEEQAGVASASDTDGDADTESGSESGSESDDGDNSDEDNESDSKSEADEVSEGSSQSDEEEEDSEIEDPEQFVARLAAEDEAEKRQGLEASKKRKRTDSDDETTVEKSTVASRNPTPKLTEIPTVKLAIDSARDVLAKYRAGVSSGLDSTTAKANARRKSTSTTTDKPADKTTKAKTKTSIPTKVMRAAKVLESKLPYAITDLTASETADSKSKSKSKDKVDDPDTIYLTTLLKQAELCIFRLSAEKIAANGGFSKDSSKELTRIAHDREDEILRLQKELREVKEKFAKLEKKNKKSKKD</sequence>
<reference evidence="3 4" key="1">
    <citation type="submission" date="2015-06" db="EMBL/GenBank/DDBJ databases">
        <title>Draft genome of the ant-associated black yeast Phialophora attae CBS 131958.</title>
        <authorList>
            <person name="Moreno L.F."/>
            <person name="Stielow B.J."/>
            <person name="de Hoog S."/>
            <person name="Vicente V.A."/>
            <person name="Weiss V.A."/>
            <person name="de Vries M."/>
            <person name="Cruz L.M."/>
            <person name="Souza E.M."/>
        </authorList>
    </citation>
    <scope>NUCLEOTIDE SEQUENCE [LARGE SCALE GENOMIC DNA]</scope>
    <source>
        <strain evidence="3 4">CBS 131958</strain>
    </source>
</reference>
<organism evidence="3 4">
    <name type="scientific">Cyphellophora attinorum</name>
    <dbReference type="NCBI Taxonomy" id="1664694"/>
    <lineage>
        <taxon>Eukaryota</taxon>
        <taxon>Fungi</taxon>
        <taxon>Dikarya</taxon>
        <taxon>Ascomycota</taxon>
        <taxon>Pezizomycotina</taxon>
        <taxon>Eurotiomycetes</taxon>
        <taxon>Chaetothyriomycetidae</taxon>
        <taxon>Chaetothyriales</taxon>
        <taxon>Cyphellophoraceae</taxon>
        <taxon>Cyphellophora</taxon>
    </lineage>
</organism>
<proteinExistence type="predicted"/>
<feature type="compositionally biased region" description="Acidic residues" evidence="2">
    <location>
        <begin position="628"/>
        <end position="655"/>
    </location>
</feature>
<accession>A0A0N1H2D6</accession>
<dbReference type="AlphaFoldDB" id="A0A0N1H2D6"/>
<feature type="compositionally biased region" description="Basic and acidic residues" evidence="2">
    <location>
        <begin position="377"/>
        <end position="387"/>
    </location>
</feature>
<feature type="compositionally biased region" description="Basic and acidic residues" evidence="2">
    <location>
        <begin position="171"/>
        <end position="207"/>
    </location>
</feature>
<feature type="compositionally biased region" description="Basic and acidic residues" evidence="2">
    <location>
        <begin position="423"/>
        <end position="435"/>
    </location>
</feature>
<feature type="compositionally biased region" description="Basic and acidic residues" evidence="2">
    <location>
        <begin position="697"/>
        <end position="706"/>
    </location>
</feature>
<evidence type="ECO:0000256" key="2">
    <source>
        <dbReference type="SAM" id="MobiDB-lite"/>
    </source>
</evidence>
<protein>
    <submittedName>
        <fullName evidence="3">Uncharacterized protein</fullName>
    </submittedName>
</protein>
<keyword evidence="4" id="KW-1185">Reference proteome</keyword>
<dbReference type="Proteomes" id="UP000038010">
    <property type="component" value="Unassembled WGS sequence"/>
</dbReference>
<feature type="compositionally biased region" description="Basic residues" evidence="2">
    <location>
        <begin position="241"/>
        <end position="255"/>
    </location>
</feature>
<feature type="compositionally biased region" description="Acidic residues" evidence="2">
    <location>
        <begin position="672"/>
        <end position="685"/>
    </location>
</feature>
<dbReference type="GeneID" id="28738035"/>
<gene>
    <name evidence="3" type="ORF">AB675_5906</name>
</gene>
<feature type="compositionally biased region" description="Polar residues" evidence="2">
    <location>
        <begin position="45"/>
        <end position="57"/>
    </location>
</feature>
<feature type="compositionally biased region" description="Basic and acidic residues" evidence="2">
    <location>
        <begin position="138"/>
        <end position="147"/>
    </location>
</feature>
<feature type="compositionally biased region" description="Polar residues" evidence="2">
    <location>
        <begin position="65"/>
        <end position="83"/>
    </location>
</feature>
<feature type="compositionally biased region" description="Polar residues" evidence="2">
    <location>
        <begin position="260"/>
        <end position="269"/>
    </location>
</feature>
<feature type="compositionally biased region" description="Basic and acidic residues" evidence="2">
    <location>
        <begin position="502"/>
        <end position="519"/>
    </location>
</feature>
<feature type="compositionally biased region" description="Basic and acidic residues" evidence="2">
    <location>
        <begin position="340"/>
        <end position="370"/>
    </location>
</feature>
<dbReference type="VEuPathDB" id="FungiDB:AB675_5906"/>
<feature type="compositionally biased region" description="Basic and acidic residues" evidence="2">
    <location>
        <begin position="309"/>
        <end position="326"/>
    </location>
</feature>
<dbReference type="RefSeq" id="XP_017998756.1">
    <property type="nucleotide sequence ID" value="XM_018146155.1"/>
</dbReference>
<feature type="compositionally biased region" description="Basic and acidic residues" evidence="2">
    <location>
        <begin position="443"/>
        <end position="459"/>
    </location>
</feature>
<name>A0A0N1H2D6_9EURO</name>
<evidence type="ECO:0000256" key="1">
    <source>
        <dbReference type="SAM" id="Coils"/>
    </source>
</evidence>
<comment type="caution">
    <text evidence="3">The sequence shown here is derived from an EMBL/GenBank/DDBJ whole genome shotgun (WGS) entry which is preliminary data.</text>
</comment>
<feature type="compositionally biased region" description="Basic and acidic residues" evidence="2">
    <location>
        <begin position="11"/>
        <end position="29"/>
    </location>
</feature>
<evidence type="ECO:0000313" key="4">
    <source>
        <dbReference type="Proteomes" id="UP000038010"/>
    </source>
</evidence>
<dbReference type="STRING" id="1664694.A0A0N1H2D6"/>
<feature type="region of interest" description="Disordered" evidence="2">
    <location>
        <begin position="756"/>
        <end position="796"/>
    </location>
</feature>
<feature type="region of interest" description="Disordered" evidence="2">
    <location>
        <begin position="1"/>
        <end position="737"/>
    </location>
</feature>
<feature type="compositionally biased region" description="Basic residues" evidence="2">
    <location>
        <begin position="559"/>
        <end position="570"/>
    </location>
</feature>
<feature type="compositionally biased region" description="Polar residues" evidence="2">
    <location>
        <begin position="592"/>
        <end position="605"/>
    </location>
</feature>
<feature type="compositionally biased region" description="Basic and acidic residues" evidence="2">
    <location>
        <begin position="271"/>
        <end position="282"/>
    </location>
</feature>
<keyword evidence="1" id="KW-0175">Coiled coil</keyword>
<feature type="coiled-coil region" evidence="1">
    <location>
        <begin position="881"/>
        <end position="915"/>
    </location>
</feature>
<feature type="compositionally biased region" description="Basic and acidic residues" evidence="2">
    <location>
        <begin position="217"/>
        <end position="240"/>
    </location>
</feature>
<feature type="compositionally biased region" description="Basic and acidic residues" evidence="2">
    <location>
        <begin position="395"/>
        <end position="407"/>
    </location>
</feature>